<dbReference type="InterPro" id="IPR000152">
    <property type="entry name" value="EGF-type_Asp/Asn_hydroxyl_site"/>
</dbReference>
<evidence type="ECO:0000256" key="8">
    <source>
        <dbReference type="ARBA" id="ARBA00023180"/>
    </source>
</evidence>
<dbReference type="SMART" id="SM00181">
    <property type="entry name" value="EGF"/>
    <property type="match status" value="9"/>
</dbReference>
<evidence type="ECO:0000313" key="11">
    <source>
        <dbReference type="Proteomes" id="UP001152795"/>
    </source>
</evidence>
<dbReference type="EMBL" id="CACRXK020027753">
    <property type="protein sequence ID" value="CAB4041094.1"/>
    <property type="molecule type" value="Genomic_DNA"/>
</dbReference>
<keyword evidence="4 9" id="KW-0245">EGF-like domain</keyword>
<dbReference type="FunFam" id="2.10.25.10:FF:000472">
    <property type="entry name" value="Uncharacterized protein, isoform A"/>
    <property type="match status" value="1"/>
</dbReference>
<dbReference type="FunFam" id="2.10.25.10:FF:000045">
    <property type="entry name" value="Slit guidance ligand 2"/>
    <property type="match status" value="1"/>
</dbReference>
<feature type="disulfide bond" evidence="9">
    <location>
        <begin position="409"/>
        <end position="418"/>
    </location>
</feature>
<dbReference type="InterPro" id="IPR000742">
    <property type="entry name" value="EGF"/>
</dbReference>
<keyword evidence="5" id="KW-0732">Signal</keyword>
<feature type="disulfide bond" evidence="9">
    <location>
        <begin position="371"/>
        <end position="380"/>
    </location>
</feature>
<dbReference type="SUPFAM" id="SSF57184">
    <property type="entry name" value="Growth factor receptor domain"/>
    <property type="match status" value="1"/>
</dbReference>
<dbReference type="InterPro" id="IPR051022">
    <property type="entry name" value="Notch_Cell-Fate_Det"/>
</dbReference>
<evidence type="ECO:0000256" key="2">
    <source>
        <dbReference type="ARBA" id="ARBA00022525"/>
    </source>
</evidence>
<feature type="disulfide bond" evidence="9">
    <location>
        <begin position="463"/>
        <end position="473"/>
    </location>
</feature>
<dbReference type="CDD" id="cd00054">
    <property type="entry name" value="EGF_CA"/>
    <property type="match status" value="7"/>
</dbReference>
<keyword evidence="8" id="KW-0325">Glycoprotein</keyword>
<dbReference type="PROSITE" id="PS00022">
    <property type="entry name" value="EGF_1"/>
    <property type="match status" value="8"/>
</dbReference>
<keyword evidence="3" id="KW-0272">Extracellular matrix</keyword>
<name>A0A7D9LZW9_PARCT</name>
<dbReference type="Gene3D" id="2.10.25.10">
    <property type="entry name" value="Laminin"/>
    <property type="match status" value="9"/>
</dbReference>
<dbReference type="OrthoDB" id="283575at2759"/>
<dbReference type="PANTHER" id="PTHR24049">
    <property type="entry name" value="CRUMBS FAMILY MEMBER"/>
    <property type="match status" value="1"/>
</dbReference>
<dbReference type="FunFam" id="2.10.25.10:FF:000321">
    <property type="entry name" value="Protein delta homolog 1"/>
    <property type="match status" value="1"/>
</dbReference>
<dbReference type="Proteomes" id="UP001152795">
    <property type="component" value="Unassembled WGS sequence"/>
</dbReference>
<dbReference type="GO" id="GO:0003008">
    <property type="term" value="P:system process"/>
    <property type="evidence" value="ECO:0007669"/>
    <property type="project" value="UniProtKB-ARBA"/>
</dbReference>
<comment type="caution">
    <text evidence="9">Lacks conserved residue(s) required for the propagation of feature annotation.</text>
</comment>
<evidence type="ECO:0000256" key="6">
    <source>
        <dbReference type="ARBA" id="ARBA00022737"/>
    </source>
</evidence>
<dbReference type="GO" id="GO:0051240">
    <property type="term" value="P:positive regulation of multicellular organismal process"/>
    <property type="evidence" value="ECO:0007669"/>
    <property type="project" value="UniProtKB-ARBA"/>
</dbReference>
<dbReference type="GO" id="GO:0005509">
    <property type="term" value="F:calcium ion binding"/>
    <property type="evidence" value="ECO:0007669"/>
    <property type="project" value="InterPro"/>
</dbReference>
<dbReference type="FunFam" id="2.10.25.10:FF:000122">
    <property type="entry name" value="Protein crumbs homolog 2"/>
    <property type="match status" value="1"/>
</dbReference>
<organism evidence="10 11">
    <name type="scientific">Paramuricea clavata</name>
    <name type="common">Red gorgonian</name>
    <name type="synonym">Violescent sea-whip</name>
    <dbReference type="NCBI Taxonomy" id="317549"/>
    <lineage>
        <taxon>Eukaryota</taxon>
        <taxon>Metazoa</taxon>
        <taxon>Cnidaria</taxon>
        <taxon>Anthozoa</taxon>
        <taxon>Octocorallia</taxon>
        <taxon>Malacalcyonacea</taxon>
        <taxon>Plexauridae</taxon>
        <taxon>Paramuricea</taxon>
    </lineage>
</organism>
<keyword evidence="7 9" id="KW-1015">Disulfide bond</keyword>
<feature type="disulfide bond" evidence="9">
    <location>
        <begin position="484"/>
        <end position="493"/>
    </location>
</feature>
<evidence type="ECO:0000256" key="9">
    <source>
        <dbReference type="PROSITE-ProRule" id="PRU00076"/>
    </source>
</evidence>
<feature type="disulfide bond" evidence="9">
    <location>
        <begin position="447"/>
        <end position="456"/>
    </location>
</feature>
<evidence type="ECO:0000313" key="10">
    <source>
        <dbReference type="EMBL" id="CAB4041094.1"/>
    </source>
</evidence>
<sequence>MFLTILLSVHLCLCIQTVYSDPCASQPCANKGICTSLNGITFECKCQRLFFGERCEKQNDACKNHACKNGAVCRADEHGDYHCVCPAGYRGTFCEIDHDDCLPSPCYNSALCIDKIDDYKCLCNESGTTGKHCELRESDLKKCISECPDGSMCWRNYTTTLTIPWGYGGNICNTQHSCFGKQNKSDLEHLDYFIDVQLHPVQMQLGDVLNFTSDNSISAAVNGLMPRLIPVDVYNDSMSFVNCNTTNGTQLVTSPQHHIIVNNTELLHIGVHYFIMNIDFTYRCDFGLRLNISVKEHDCQNPESVHGEMCSNKGQCHTNFNLAHYQCQCCGGFRGKYCDKRDYCFSQPCKNQAECLNIDNSVGEDKYKCRCKPGYEGKHCSIEKDMCHSHPCRNDAICHSLVNSYRCQCKPGYTGRDCRVNSDECSSMPCKNNATCVDGIADFSCICPSGFTGSHCEVNINECASNPCKQGVCLDQINSYYCSCPAHYTGVDCNSRLNECSSQPCLHGGVCVDKVTDHECQCGLGYEGKNCEKDIDLCNKPEVC</sequence>
<dbReference type="FunFam" id="2.10.25.10:FF:000143">
    <property type="entry name" value="Protein crumbs 1"/>
    <property type="match status" value="1"/>
</dbReference>
<dbReference type="FunFam" id="2.10.25.10:FF:000004">
    <property type="entry name" value="Neurogenic locus notch 1"/>
    <property type="match status" value="1"/>
</dbReference>
<feature type="disulfide bond" evidence="9">
    <location>
        <begin position="85"/>
        <end position="94"/>
    </location>
</feature>
<dbReference type="PROSITE" id="PS50026">
    <property type="entry name" value="EGF_3"/>
    <property type="match status" value="9"/>
</dbReference>
<feature type="disulfide bond" evidence="9">
    <location>
        <begin position="522"/>
        <end position="531"/>
    </location>
</feature>
<proteinExistence type="predicted"/>
<dbReference type="SUPFAM" id="SSF57196">
    <property type="entry name" value="EGF/Laminin"/>
    <property type="match status" value="5"/>
</dbReference>
<feature type="disulfide bond" evidence="9">
    <location>
        <begin position="46"/>
        <end position="55"/>
    </location>
</feature>
<comment type="caution">
    <text evidence="10">The sequence shown here is derived from an EMBL/GenBank/DDBJ whole genome shotgun (WGS) entry which is preliminary data.</text>
</comment>
<dbReference type="GO" id="GO:0007399">
    <property type="term" value="P:nervous system development"/>
    <property type="evidence" value="ECO:0007669"/>
    <property type="project" value="UniProtKB-ARBA"/>
</dbReference>
<evidence type="ECO:0000256" key="1">
    <source>
        <dbReference type="ARBA" id="ARBA00004498"/>
    </source>
</evidence>
<dbReference type="InterPro" id="IPR018097">
    <property type="entry name" value="EGF_Ca-bd_CS"/>
</dbReference>
<reference evidence="10" key="1">
    <citation type="submission" date="2020-04" db="EMBL/GenBank/DDBJ databases">
        <authorList>
            <person name="Alioto T."/>
            <person name="Alioto T."/>
            <person name="Gomez Garrido J."/>
        </authorList>
    </citation>
    <scope>NUCLEOTIDE SEQUENCE</scope>
    <source>
        <strain evidence="10">A484AB</strain>
    </source>
</reference>
<dbReference type="Pfam" id="PF12661">
    <property type="entry name" value="hEGF"/>
    <property type="match status" value="2"/>
</dbReference>
<evidence type="ECO:0000256" key="4">
    <source>
        <dbReference type="ARBA" id="ARBA00022536"/>
    </source>
</evidence>
<feature type="disulfide bond" evidence="9">
    <location>
        <begin position="310"/>
        <end position="327"/>
    </location>
</feature>
<dbReference type="Pfam" id="PF00008">
    <property type="entry name" value="EGF"/>
    <property type="match status" value="5"/>
</dbReference>
<dbReference type="InterPro" id="IPR001881">
    <property type="entry name" value="EGF-like_Ca-bd_dom"/>
</dbReference>
<keyword evidence="2" id="KW-0964">Secreted</keyword>
<dbReference type="PRINTS" id="PR00010">
    <property type="entry name" value="EGFBLOOD"/>
</dbReference>
<accession>A0A7D9LZW9</accession>
<protein>
    <submittedName>
        <fullName evidence="10">Fibropellin-1-like isoform X2</fullName>
    </submittedName>
</protein>
<evidence type="ECO:0000256" key="3">
    <source>
        <dbReference type="ARBA" id="ARBA00022530"/>
    </source>
</evidence>
<dbReference type="InterPro" id="IPR013032">
    <property type="entry name" value="EGF-like_CS"/>
</dbReference>
<dbReference type="SMART" id="SM00179">
    <property type="entry name" value="EGF_CA"/>
    <property type="match status" value="8"/>
</dbReference>
<feature type="disulfide bond" evidence="9">
    <location>
        <begin position="329"/>
        <end position="338"/>
    </location>
</feature>
<dbReference type="GO" id="GO:0051241">
    <property type="term" value="P:negative regulation of multicellular organismal process"/>
    <property type="evidence" value="ECO:0007669"/>
    <property type="project" value="UniProtKB-ARBA"/>
</dbReference>
<comment type="subcellular location">
    <subcellularLocation>
        <location evidence="1">Secreted</location>
        <location evidence="1">Extracellular space</location>
        <location evidence="1">Extracellular matrix</location>
    </subcellularLocation>
</comment>
<dbReference type="PROSITE" id="PS01186">
    <property type="entry name" value="EGF_2"/>
    <property type="match status" value="6"/>
</dbReference>
<gene>
    <name evidence="10" type="ORF">PACLA_8A079138</name>
</gene>
<evidence type="ECO:0000256" key="5">
    <source>
        <dbReference type="ARBA" id="ARBA00022729"/>
    </source>
</evidence>
<dbReference type="InterPro" id="IPR009030">
    <property type="entry name" value="Growth_fac_rcpt_cys_sf"/>
</dbReference>
<feature type="non-terminal residue" evidence="10">
    <location>
        <position position="1"/>
    </location>
</feature>
<keyword evidence="6" id="KW-0677">Repeat</keyword>
<evidence type="ECO:0000256" key="7">
    <source>
        <dbReference type="ARBA" id="ARBA00023157"/>
    </source>
</evidence>
<dbReference type="PROSITE" id="PS00010">
    <property type="entry name" value="ASX_HYDROXYL"/>
    <property type="match status" value="3"/>
</dbReference>
<keyword evidence="11" id="KW-1185">Reference proteome</keyword>
<dbReference type="PROSITE" id="PS01187">
    <property type="entry name" value="EGF_CA"/>
    <property type="match status" value="2"/>
</dbReference>
<dbReference type="AlphaFoldDB" id="A0A7D9LZW9"/>